<dbReference type="PANTHER" id="PTHR38848">
    <property type="entry name" value="G-PROTEIN COUPLED RECEPTORS FAMILY 3 PROFILE DOMAIN-CONTAINING PROTEIN"/>
    <property type="match status" value="1"/>
</dbReference>
<feature type="transmembrane region" description="Helical" evidence="2">
    <location>
        <begin position="67"/>
        <end position="92"/>
    </location>
</feature>
<dbReference type="AlphaFoldDB" id="A0AAD8UD47"/>
<feature type="transmembrane region" description="Helical" evidence="2">
    <location>
        <begin position="270"/>
        <end position="292"/>
    </location>
</feature>
<name>A0AAD8UD47_GLOAC</name>
<dbReference type="RefSeq" id="XP_060361977.1">
    <property type="nucleotide sequence ID" value="XM_060503100.1"/>
</dbReference>
<dbReference type="EMBL" id="JAHMHS010000087">
    <property type="protein sequence ID" value="KAK1721181.1"/>
    <property type="molecule type" value="Genomic_DNA"/>
</dbReference>
<evidence type="ECO:0000256" key="2">
    <source>
        <dbReference type="SAM" id="Phobius"/>
    </source>
</evidence>
<sequence length="346" mass="38809">MAAISPGLVSAMDVIGKRDDEEIWYHSPFAAKLCSCIIEITTACVLSSFITLRAVRVRRKGWHNLPWIIWLVFLIYGTSLAYSVSALIMQFVVGNGTSKATCRATALLCPIIYMGSKIFIFLFLVDRAHVIRSTRKPRLRSKLYLWNIFLVIGIYGTISSYNIADTVWDLYGGGCRIYFRWQSMIPLIAIDPIATVYLTILFLQPLCRTYSLRWLPSTTGFRYFHPVAHSTNHPNRRLRQLAKRTIIGSIATMGSSLLNCITIVGLRGEVAWLCMMCCTSDILFSAIVIHWMMNSSSTGTREATEDSSTKTSTRALCQQRPSPPVVASPRPIHVLPSLRSHYSAGV</sequence>
<dbReference type="Proteomes" id="UP001244207">
    <property type="component" value="Unassembled WGS sequence"/>
</dbReference>
<organism evidence="3 4">
    <name type="scientific">Glomerella acutata</name>
    <name type="common">Colletotrichum acutatum</name>
    <dbReference type="NCBI Taxonomy" id="27357"/>
    <lineage>
        <taxon>Eukaryota</taxon>
        <taxon>Fungi</taxon>
        <taxon>Dikarya</taxon>
        <taxon>Ascomycota</taxon>
        <taxon>Pezizomycotina</taxon>
        <taxon>Sordariomycetes</taxon>
        <taxon>Hypocreomycetidae</taxon>
        <taxon>Glomerellales</taxon>
        <taxon>Glomerellaceae</taxon>
        <taxon>Colletotrichum</taxon>
        <taxon>Colletotrichum acutatum species complex</taxon>
    </lineage>
</organism>
<reference evidence="3" key="1">
    <citation type="submission" date="2021-12" db="EMBL/GenBank/DDBJ databases">
        <title>Comparative genomics, transcriptomics and evolutionary studies reveal genomic signatures of adaptation to plant cell wall in hemibiotrophic fungi.</title>
        <authorList>
            <consortium name="DOE Joint Genome Institute"/>
            <person name="Baroncelli R."/>
            <person name="Diaz J.F."/>
            <person name="Benocci T."/>
            <person name="Peng M."/>
            <person name="Battaglia E."/>
            <person name="Haridas S."/>
            <person name="Andreopoulos W."/>
            <person name="Labutti K."/>
            <person name="Pangilinan J."/>
            <person name="Floch G.L."/>
            <person name="Makela M.R."/>
            <person name="Henrissat B."/>
            <person name="Grigoriev I.V."/>
            <person name="Crouch J.A."/>
            <person name="De Vries R.P."/>
            <person name="Sukno S.A."/>
            <person name="Thon M.R."/>
        </authorList>
    </citation>
    <scope>NUCLEOTIDE SEQUENCE</scope>
    <source>
        <strain evidence="3">CBS 112980</strain>
    </source>
</reference>
<evidence type="ECO:0000313" key="3">
    <source>
        <dbReference type="EMBL" id="KAK1721181.1"/>
    </source>
</evidence>
<evidence type="ECO:0000313" key="4">
    <source>
        <dbReference type="Proteomes" id="UP001244207"/>
    </source>
</evidence>
<feature type="transmembrane region" description="Helical" evidence="2">
    <location>
        <begin position="144"/>
        <end position="164"/>
    </location>
</feature>
<gene>
    <name evidence="3" type="ORF">BDZ83DRAFT_440661</name>
</gene>
<feature type="transmembrane region" description="Helical" evidence="2">
    <location>
        <begin position="104"/>
        <end position="124"/>
    </location>
</feature>
<dbReference type="GeneID" id="85386999"/>
<keyword evidence="2" id="KW-0812">Transmembrane</keyword>
<accession>A0AAD8UD47</accession>
<comment type="caution">
    <text evidence="3">The sequence shown here is derived from an EMBL/GenBank/DDBJ whole genome shotgun (WGS) entry which is preliminary data.</text>
</comment>
<feature type="transmembrane region" description="Helical" evidence="2">
    <location>
        <begin position="246"/>
        <end position="264"/>
    </location>
</feature>
<feature type="transmembrane region" description="Helical" evidence="2">
    <location>
        <begin position="184"/>
        <end position="203"/>
    </location>
</feature>
<keyword evidence="2" id="KW-1133">Transmembrane helix</keyword>
<feature type="region of interest" description="Disordered" evidence="1">
    <location>
        <begin position="298"/>
        <end position="330"/>
    </location>
</feature>
<keyword evidence="2" id="KW-0472">Membrane</keyword>
<evidence type="ECO:0000256" key="1">
    <source>
        <dbReference type="SAM" id="MobiDB-lite"/>
    </source>
</evidence>
<keyword evidence="4" id="KW-1185">Reference proteome</keyword>
<proteinExistence type="predicted"/>
<protein>
    <submittedName>
        <fullName evidence="3">Uncharacterized protein</fullName>
    </submittedName>
</protein>
<dbReference type="PANTHER" id="PTHR38848:SF3">
    <property type="entry name" value="G-PROTEIN COUPLED RECEPTORS FAMILY 3 PROFILE DOMAIN-CONTAINING PROTEIN"/>
    <property type="match status" value="1"/>
</dbReference>
<feature type="transmembrane region" description="Helical" evidence="2">
    <location>
        <begin position="29"/>
        <end position="55"/>
    </location>
</feature>